<evidence type="ECO:0000313" key="6">
    <source>
        <dbReference type="EMBL" id="QBP18327.1"/>
    </source>
</evidence>
<dbReference type="HAMAP" id="MF_00527">
    <property type="entry name" value="3MGH"/>
    <property type="match status" value="1"/>
</dbReference>
<dbReference type="EMBL" id="CP034726">
    <property type="protein sequence ID" value="QBP18327.1"/>
    <property type="molecule type" value="Genomic_DNA"/>
</dbReference>
<evidence type="ECO:0000256" key="4">
    <source>
        <dbReference type="ARBA" id="ARBA00023204"/>
    </source>
</evidence>
<dbReference type="OrthoDB" id="9794313at2"/>
<proteinExistence type="inferred from homology"/>
<keyword evidence="7" id="KW-1185">Reference proteome</keyword>
<keyword evidence="4 5" id="KW-0234">DNA repair</keyword>
<dbReference type="Gene3D" id="3.10.300.10">
    <property type="entry name" value="Methylpurine-DNA glycosylase (MPG)"/>
    <property type="match status" value="1"/>
</dbReference>
<dbReference type="Proteomes" id="UP000294321">
    <property type="component" value="Chromosome"/>
</dbReference>
<organism evidence="6 7">
    <name type="scientific">Acetilactobacillus jinshanensis</name>
    <dbReference type="NCBI Taxonomy" id="1720083"/>
    <lineage>
        <taxon>Bacteria</taxon>
        <taxon>Bacillati</taxon>
        <taxon>Bacillota</taxon>
        <taxon>Bacilli</taxon>
        <taxon>Lactobacillales</taxon>
        <taxon>Lactobacillaceae</taxon>
        <taxon>Acetilactobacillus</taxon>
    </lineage>
</organism>
<dbReference type="InterPro" id="IPR036995">
    <property type="entry name" value="MPG_sf"/>
</dbReference>
<dbReference type="EC" id="3.2.2.-" evidence="5"/>
<reference evidence="7" key="1">
    <citation type="submission" date="2018-12" db="EMBL/GenBank/DDBJ databases">
        <title>A new species of lactobacillus.</title>
        <authorList>
            <person name="Jian Y."/>
            <person name="Xin L."/>
            <person name="Hong Z.J."/>
            <person name="Ming L.Z."/>
            <person name="Hong X.Z."/>
        </authorList>
    </citation>
    <scope>NUCLEOTIDE SEQUENCE [LARGE SCALE GENOMIC DNA]</scope>
    <source>
        <strain evidence="7">HSLZ-75</strain>
    </source>
</reference>
<dbReference type="SUPFAM" id="SSF50486">
    <property type="entry name" value="FMT C-terminal domain-like"/>
    <property type="match status" value="1"/>
</dbReference>
<accession>A0A4P6ZLC2</accession>
<sequence length="245" mass="27450">MVNFNISKAFRAPISKNPVRIKGEIIHRIEVFTTPTLKDKLDQFFAHRSPAAIAKDLIGRTMYYHGSQGTLAGYIVEDEAYGGANDSTSYAYKNHVTKSSKPLYGLPGTMYIYKIHAREVFGIVDQPKGQPSGIMIRAIEPARGKYFMVRNRKQRGVNITNGPAKLMQAFGITNNRYSLTLCNNGPLGIDLDHKRTAKRIIRSARIGVSKGPNQGDQLRFYVQGNPYVSQMSKRDVLPNNGWKIN</sequence>
<dbReference type="Pfam" id="PF02245">
    <property type="entry name" value="Pur_DNA_glyco"/>
    <property type="match status" value="1"/>
</dbReference>
<dbReference type="KEGG" id="lji:ELX58_04065"/>
<dbReference type="InterPro" id="IPR003180">
    <property type="entry name" value="MPG"/>
</dbReference>
<evidence type="ECO:0000256" key="1">
    <source>
        <dbReference type="ARBA" id="ARBA00009232"/>
    </source>
</evidence>
<keyword evidence="3 5" id="KW-0378">Hydrolase</keyword>
<dbReference type="GO" id="GO:0003905">
    <property type="term" value="F:alkylbase DNA N-glycosylase activity"/>
    <property type="evidence" value="ECO:0007669"/>
    <property type="project" value="InterPro"/>
</dbReference>
<dbReference type="CDD" id="cd00540">
    <property type="entry name" value="AAG"/>
    <property type="match status" value="1"/>
</dbReference>
<dbReference type="AlphaFoldDB" id="A0A4P6ZLC2"/>
<dbReference type="GO" id="GO:0003677">
    <property type="term" value="F:DNA binding"/>
    <property type="evidence" value="ECO:0007669"/>
    <property type="project" value="InterPro"/>
</dbReference>
<evidence type="ECO:0000256" key="2">
    <source>
        <dbReference type="ARBA" id="ARBA00022763"/>
    </source>
</evidence>
<keyword evidence="2 5" id="KW-0227">DNA damage</keyword>
<comment type="similarity">
    <text evidence="1 5">Belongs to the DNA glycosylase MPG family.</text>
</comment>
<dbReference type="PANTHER" id="PTHR10429:SF0">
    <property type="entry name" value="DNA-3-METHYLADENINE GLYCOSYLASE"/>
    <property type="match status" value="1"/>
</dbReference>
<dbReference type="GO" id="GO:0006284">
    <property type="term" value="P:base-excision repair"/>
    <property type="evidence" value="ECO:0007669"/>
    <property type="project" value="InterPro"/>
</dbReference>
<evidence type="ECO:0000256" key="3">
    <source>
        <dbReference type="ARBA" id="ARBA00022801"/>
    </source>
</evidence>
<name>A0A4P6ZLC2_9LACO</name>
<protein>
    <recommendedName>
        <fullName evidence="5">Putative 3-methyladenine DNA glycosylase</fullName>
        <ecNumber evidence="5">3.2.2.-</ecNumber>
    </recommendedName>
</protein>
<dbReference type="InterPro" id="IPR011034">
    <property type="entry name" value="Formyl_transferase-like_C_sf"/>
</dbReference>
<evidence type="ECO:0000256" key="5">
    <source>
        <dbReference type="HAMAP-Rule" id="MF_00527"/>
    </source>
</evidence>
<dbReference type="PANTHER" id="PTHR10429">
    <property type="entry name" value="DNA-3-METHYLADENINE GLYCOSYLASE"/>
    <property type="match status" value="1"/>
</dbReference>
<dbReference type="NCBIfam" id="TIGR00567">
    <property type="entry name" value="3mg"/>
    <property type="match status" value="1"/>
</dbReference>
<gene>
    <name evidence="6" type="ORF">ELX58_04065</name>
</gene>
<evidence type="ECO:0000313" key="7">
    <source>
        <dbReference type="Proteomes" id="UP000294321"/>
    </source>
</evidence>